<dbReference type="GO" id="GO:0003824">
    <property type="term" value="F:catalytic activity"/>
    <property type="evidence" value="ECO:0007669"/>
    <property type="project" value="InterPro"/>
</dbReference>
<dbReference type="SUPFAM" id="SSF75304">
    <property type="entry name" value="Amidase signature (AS) enzymes"/>
    <property type="match status" value="1"/>
</dbReference>
<dbReference type="RefSeq" id="WP_142625041.1">
    <property type="nucleotide sequence ID" value="NZ_VIRM01000079.1"/>
</dbReference>
<dbReference type="Proteomes" id="UP000316541">
    <property type="component" value="Unassembled WGS sequence"/>
</dbReference>
<reference evidence="3 4" key="1">
    <citation type="submission" date="2019-07" db="EMBL/GenBank/DDBJ databases">
        <title>Microbispora hainanensis DSM 45428.</title>
        <authorList>
            <person name="Thawai C."/>
        </authorList>
    </citation>
    <scope>NUCLEOTIDE SEQUENCE [LARGE SCALE GENOMIC DNA]</scope>
    <source>
        <strain evidence="3 4">DSM 45428</strain>
    </source>
</reference>
<dbReference type="AlphaFoldDB" id="A0A544Y2P0"/>
<comment type="similarity">
    <text evidence="1">Belongs to the amidase family.</text>
</comment>
<gene>
    <name evidence="3" type="ORF">FLX08_37650</name>
</gene>
<dbReference type="InterPro" id="IPR023631">
    <property type="entry name" value="Amidase_dom"/>
</dbReference>
<comment type="caution">
    <text evidence="3">The sequence shown here is derived from an EMBL/GenBank/DDBJ whole genome shotgun (WGS) entry which is preliminary data.</text>
</comment>
<feature type="domain" description="Amidase" evidence="2">
    <location>
        <begin position="67"/>
        <end position="232"/>
    </location>
</feature>
<protein>
    <submittedName>
        <fullName evidence="3">Amidase</fullName>
    </submittedName>
</protein>
<accession>A0A544Y2P0</accession>
<organism evidence="3 4">
    <name type="scientific">Microbispora hainanensis</name>
    <dbReference type="NCBI Taxonomy" id="568844"/>
    <lineage>
        <taxon>Bacteria</taxon>
        <taxon>Bacillati</taxon>
        <taxon>Actinomycetota</taxon>
        <taxon>Actinomycetes</taxon>
        <taxon>Streptosporangiales</taxon>
        <taxon>Streptosporangiaceae</taxon>
        <taxon>Microbispora</taxon>
    </lineage>
</organism>
<evidence type="ECO:0000259" key="2">
    <source>
        <dbReference type="Pfam" id="PF01425"/>
    </source>
</evidence>
<evidence type="ECO:0000256" key="1">
    <source>
        <dbReference type="ARBA" id="ARBA00009199"/>
    </source>
</evidence>
<name>A0A544Y2P0_9ACTN</name>
<dbReference type="Gene3D" id="3.90.1300.10">
    <property type="entry name" value="Amidase signature (AS) domain"/>
    <property type="match status" value="1"/>
</dbReference>
<dbReference type="Pfam" id="PF01425">
    <property type="entry name" value="Amidase"/>
    <property type="match status" value="1"/>
</dbReference>
<sequence>MEREPDIIGSAEAVAARDTAIARSAGAIRRHRDHAILIEAAAEPVIERLGRRERPVPDVPPELWAWTFVVKDMIDVAGLPTTRGSALYGSEEALTTALCVEALERAGALLVGKANQHEFAWGVTSENPHWGDVRNPRHPHLSPGGSSGGTAAALAAGIARFGLGTDTGGSVRIPAACCGVVGLRPRAGAVPSGGVAPLAPMFDVVGPMTTSVADCARVWEVLSGETVEPPDSLSGLVVGVAEGCPQAGEFAGLGARVHEIALPYDILSPYWTIVGAQARRTHEATYPRAAGSYSEGVRRKLDGAAGIGHREYRRAVGELDAVRARFSAEMSGVDLLVMPTLGGPAPRFGCDEAAVRGEAGRLTAVVSALGLPALAVGDLQVVGRREADVLRAGLCREAQGGDVPEPR</sequence>
<evidence type="ECO:0000313" key="3">
    <source>
        <dbReference type="EMBL" id="TQS10973.1"/>
    </source>
</evidence>
<dbReference type="InterPro" id="IPR000120">
    <property type="entry name" value="Amidase"/>
</dbReference>
<dbReference type="PANTHER" id="PTHR11895">
    <property type="entry name" value="TRANSAMIDASE"/>
    <property type="match status" value="1"/>
</dbReference>
<dbReference type="InterPro" id="IPR036928">
    <property type="entry name" value="AS_sf"/>
</dbReference>
<dbReference type="EMBL" id="VIRM01000079">
    <property type="protein sequence ID" value="TQS10973.1"/>
    <property type="molecule type" value="Genomic_DNA"/>
</dbReference>
<dbReference type="PROSITE" id="PS00571">
    <property type="entry name" value="AMIDASES"/>
    <property type="match status" value="1"/>
</dbReference>
<evidence type="ECO:0000313" key="4">
    <source>
        <dbReference type="Proteomes" id="UP000316541"/>
    </source>
</evidence>
<dbReference type="InterPro" id="IPR020556">
    <property type="entry name" value="Amidase_CS"/>
</dbReference>
<proteinExistence type="inferred from homology"/>
<dbReference type="PANTHER" id="PTHR11895:SF7">
    <property type="entry name" value="GLUTAMYL-TRNA(GLN) AMIDOTRANSFERASE SUBUNIT A, MITOCHONDRIAL"/>
    <property type="match status" value="1"/>
</dbReference>